<dbReference type="OrthoDB" id="550472at2759"/>
<protein>
    <submittedName>
        <fullName evidence="2">Uncharacterized protein</fullName>
    </submittedName>
</protein>
<dbReference type="SUPFAM" id="SSF82199">
    <property type="entry name" value="SET domain"/>
    <property type="match status" value="2"/>
</dbReference>
<dbReference type="InterPro" id="IPR046341">
    <property type="entry name" value="SET_dom_sf"/>
</dbReference>
<dbReference type="PANTHER" id="PTHR13271:SF145">
    <property type="entry name" value="SET DOMAIN-CONTAINING PROTEIN"/>
    <property type="match status" value="1"/>
</dbReference>
<feature type="compositionally biased region" description="Acidic residues" evidence="1">
    <location>
        <begin position="219"/>
        <end position="239"/>
    </location>
</feature>
<evidence type="ECO:0000256" key="1">
    <source>
        <dbReference type="SAM" id="MobiDB-lite"/>
    </source>
</evidence>
<feature type="region of interest" description="Disordered" evidence="1">
    <location>
        <begin position="214"/>
        <end position="247"/>
    </location>
</feature>
<dbReference type="Proteomes" id="UP000232323">
    <property type="component" value="Unassembled WGS sequence"/>
</dbReference>
<name>A0A250X859_9CHLO</name>
<organism evidence="2 3">
    <name type="scientific">Chlamydomonas eustigma</name>
    <dbReference type="NCBI Taxonomy" id="1157962"/>
    <lineage>
        <taxon>Eukaryota</taxon>
        <taxon>Viridiplantae</taxon>
        <taxon>Chlorophyta</taxon>
        <taxon>core chlorophytes</taxon>
        <taxon>Chlorophyceae</taxon>
        <taxon>CS clade</taxon>
        <taxon>Chlamydomonadales</taxon>
        <taxon>Chlamydomonadaceae</taxon>
        <taxon>Chlamydomonas</taxon>
    </lineage>
</organism>
<comment type="caution">
    <text evidence="2">The sequence shown here is derived from an EMBL/GenBank/DDBJ whole genome shotgun (WGS) entry which is preliminary data.</text>
</comment>
<proteinExistence type="predicted"/>
<dbReference type="EMBL" id="BEGY01000040">
    <property type="protein sequence ID" value="GAX79268.1"/>
    <property type="molecule type" value="Genomic_DNA"/>
</dbReference>
<dbReference type="CDD" id="cd10527">
    <property type="entry name" value="SET_LSMT"/>
    <property type="match status" value="1"/>
</dbReference>
<accession>A0A250X859</accession>
<dbReference type="AlphaFoldDB" id="A0A250X859"/>
<keyword evidence="3" id="KW-1185">Reference proteome</keyword>
<gene>
    <name evidence="2" type="ORF">CEUSTIGMA_g6708.t1</name>
</gene>
<evidence type="ECO:0000313" key="2">
    <source>
        <dbReference type="EMBL" id="GAX79268.1"/>
    </source>
</evidence>
<evidence type="ECO:0000313" key="3">
    <source>
        <dbReference type="Proteomes" id="UP000232323"/>
    </source>
</evidence>
<dbReference type="PANTHER" id="PTHR13271">
    <property type="entry name" value="UNCHARACTERIZED PUTATIVE METHYLTRANSFERASE"/>
    <property type="match status" value="1"/>
</dbReference>
<dbReference type="GO" id="GO:0016279">
    <property type="term" value="F:protein-lysine N-methyltransferase activity"/>
    <property type="evidence" value="ECO:0007669"/>
    <property type="project" value="TreeGrafter"/>
</dbReference>
<reference evidence="2 3" key="1">
    <citation type="submission" date="2017-08" db="EMBL/GenBank/DDBJ databases">
        <title>Acidophilic green algal genome provides insights into adaptation to an acidic environment.</title>
        <authorList>
            <person name="Hirooka S."/>
            <person name="Hirose Y."/>
            <person name="Kanesaki Y."/>
            <person name="Higuchi S."/>
            <person name="Fujiwara T."/>
            <person name="Onuma R."/>
            <person name="Era A."/>
            <person name="Ohbayashi R."/>
            <person name="Uzuka A."/>
            <person name="Nozaki H."/>
            <person name="Yoshikawa H."/>
            <person name="Miyagishima S.Y."/>
        </authorList>
    </citation>
    <scope>NUCLEOTIDE SEQUENCE [LARGE SCALE GENOMIC DNA]</scope>
    <source>
        <strain evidence="2 3">NIES-2499</strain>
    </source>
</reference>
<dbReference type="Gene3D" id="3.90.1410.10">
    <property type="entry name" value="set domain protein methyltransferase, domain 1"/>
    <property type="match status" value="1"/>
</dbReference>
<sequence length="697" mass="77219">MINARHNEHNDFLAWMNAVGISWNKLALSVSLGDSPGFGHVRALKALKEGDLLCTVPKNAILSIKTTACRNVLEKEYLGGGLGLTVAVMYEQALGGESKWHGYLKSLPNREYLPFLWRQVEVAKLQGTDLESSVTADSMDTREDFEAHVMKLASKLRVLKSLWTLERFQWAATLVASRAFYVDEFHGMSMVPLADLFNHKAAVVRLSDAYEIAEQADEKSDEEEDEGSSNVDEEGEEEEGRLSHDELVLEGEVTEPALLGNSPTARESMHQAALPLLNKEQLQVTSSSSSRDYDNGINLRLEIAICDSSRNGVDLLEITAASEIQEGSEVHNTYGEHSNADLVKKYGFALRRNPFNEVSLDVTSVIHAAEVAMSTTVSTSRANRSGNSNNRGTSCFLMSSLNRTFRRRLRWLSSQSCILDGTDPLLVMPGACISSPLLLLLHVLLAPEEVMQDWKNLEDAMDHALQGYLHPEDKDKHIRPQGMSETEVVVEETEMKANPILVSSTSKESATALSGFGDEAFKHAVSVHMLPPSTRTVVFCTTLKEAVHCRLQRYTENVDTVRLEFEKLLAASPSRIIVSEQNMGPHATSNRITRSCTKLLGKQGVKMTEEKMGDVFAEGRESSSRRCHKKLRLDSQLCLSSSRIVLERDDEQVRTSLLEEWKASLAACTLSLTEQEDLNCLLLLLQGLISAAIPALD</sequence>
<dbReference type="InterPro" id="IPR050600">
    <property type="entry name" value="SETD3_SETD6_MTase"/>
</dbReference>